<dbReference type="Gene3D" id="3.10.450.50">
    <property type="match status" value="1"/>
</dbReference>
<feature type="chain" id="PRO_5046196278" evidence="2">
    <location>
        <begin position="19"/>
        <end position="194"/>
    </location>
</feature>
<keyword evidence="4" id="KW-1185">Reference proteome</keyword>
<protein>
    <submittedName>
        <fullName evidence="3">Nuclear transport factor 2 family protein</fullName>
    </submittedName>
</protein>
<evidence type="ECO:0000313" key="4">
    <source>
        <dbReference type="Proteomes" id="UP001262582"/>
    </source>
</evidence>
<dbReference type="RefSeq" id="WP_311503735.1">
    <property type="nucleotide sequence ID" value="NZ_JAVRHK010000009.1"/>
</dbReference>
<feature type="signal peptide" evidence="2">
    <location>
        <begin position="1"/>
        <end position="18"/>
    </location>
</feature>
<reference evidence="3 4" key="1">
    <citation type="submission" date="2023-09" db="EMBL/GenBank/DDBJ databases">
        <authorList>
            <person name="Rey-Velasco X."/>
        </authorList>
    </citation>
    <scope>NUCLEOTIDE SEQUENCE [LARGE SCALE GENOMIC DNA]</scope>
    <source>
        <strain evidence="3 4">F117</strain>
    </source>
</reference>
<keyword evidence="2" id="KW-0732">Signal</keyword>
<gene>
    <name evidence="3" type="ORF">RM539_12465</name>
</gene>
<proteinExistence type="predicted"/>
<organism evidence="3 4">
    <name type="scientific">Autumnicola musiva</name>
    <dbReference type="NCBI Taxonomy" id="3075589"/>
    <lineage>
        <taxon>Bacteria</taxon>
        <taxon>Pseudomonadati</taxon>
        <taxon>Bacteroidota</taxon>
        <taxon>Flavobacteriia</taxon>
        <taxon>Flavobacteriales</taxon>
        <taxon>Flavobacteriaceae</taxon>
        <taxon>Autumnicola</taxon>
    </lineage>
</organism>
<dbReference type="InterPro" id="IPR032710">
    <property type="entry name" value="NTF2-like_dom_sf"/>
</dbReference>
<comment type="caution">
    <text evidence="3">The sequence shown here is derived from an EMBL/GenBank/DDBJ whole genome shotgun (WGS) entry which is preliminary data.</text>
</comment>
<evidence type="ECO:0000256" key="1">
    <source>
        <dbReference type="SAM" id="MobiDB-lite"/>
    </source>
</evidence>
<dbReference type="SUPFAM" id="SSF54427">
    <property type="entry name" value="NTF2-like"/>
    <property type="match status" value="1"/>
</dbReference>
<evidence type="ECO:0000313" key="3">
    <source>
        <dbReference type="EMBL" id="MDT0677391.1"/>
    </source>
</evidence>
<feature type="region of interest" description="Disordered" evidence="1">
    <location>
        <begin position="171"/>
        <end position="194"/>
    </location>
</feature>
<sequence length="194" mass="21773">MKPNLTILALFFFGICLAQEPGDKNTSAEFEIEENEKAAARDAAVKLVEDFFVAFHKKDTAAMREFAHRDVVMRSVAVDTAGNNTVTTASYSEFLKSMTSIPESAKFEERLHSFAVHASGELASVLTPYSMYINEELKHCGVNSFQLVKVGEEWKILYLIDTRRSEGCEEFEARERSGGETKQVLDKAPDFDNQ</sequence>
<dbReference type="EMBL" id="JAVRHK010000009">
    <property type="protein sequence ID" value="MDT0677391.1"/>
    <property type="molecule type" value="Genomic_DNA"/>
</dbReference>
<evidence type="ECO:0000256" key="2">
    <source>
        <dbReference type="SAM" id="SignalP"/>
    </source>
</evidence>
<accession>A0ABU3D7I0</accession>
<dbReference type="Proteomes" id="UP001262582">
    <property type="component" value="Unassembled WGS sequence"/>
</dbReference>
<name>A0ABU3D7I0_9FLAO</name>